<organism evidence="1 2">
    <name type="scientific">Devosia litorisediminis</name>
    <dbReference type="NCBI Taxonomy" id="2829817"/>
    <lineage>
        <taxon>Bacteria</taxon>
        <taxon>Pseudomonadati</taxon>
        <taxon>Pseudomonadota</taxon>
        <taxon>Alphaproteobacteria</taxon>
        <taxon>Hyphomicrobiales</taxon>
        <taxon>Devosiaceae</taxon>
        <taxon>Devosia</taxon>
    </lineage>
</organism>
<comment type="caution">
    <text evidence="1">The sequence shown here is derived from an EMBL/GenBank/DDBJ whole genome shotgun (WGS) entry which is preliminary data.</text>
</comment>
<proteinExistence type="predicted"/>
<dbReference type="EMBL" id="JAGXTP010000003">
    <property type="protein sequence ID" value="MBS3850206.1"/>
    <property type="molecule type" value="Genomic_DNA"/>
</dbReference>
<dbReference type="RefSeq" id="WP_212659837.1">
    <property type="nucleotide sequence ID" value="NZ_JAGXTP010000003.1"/>
</dbReference>
<evidence type="ECO:0000313" key="2">
    <source>
        <dbReference type="Proteomes" id="UP000678281"/>
    </source>
</evidence>
<sequence length="160" mass="17768">MTKLERMQLCFFGPVYAASGNDFPDAVKRSLADEHGNLEVPSLHAAAGSVLLIPKPTFVDCVVACKREAEKERARRAAQTFSDVLSNFPGEPITILRGLPEWDWWIEFFKRTGLKFCLQEMLNKGSWTVPCLDPMDVIRYCSSIGLKIGAGISSISQRSA</sequence>
<dbReference type="Proteomes" id="UP000678281">
    <property type="component" value="Unassembled WGS sequence"/>
</dbReference>
<protein>
    <submittedName>
        <fullName evidence="1">Uncharacterized protein</fullName>
    </submittedName>
</protein>
<dbReference type="AlphaFoldDB" id="A0A942I6D8"/>
<reference evidence="1" key="1">
    <citation type="submission" date="2021-04" db="EMBL/GenBank/DDBJ databases">
        <title>Devosia litorisediminis sp. nov., isolated from a sand dune.</title>
        <authorList>
            <person name="Park S."/>
            <person name="Yoon J.-H."/>
        </authorList>
    </citation>
    <scope>NUCLEOTIDE SEQUENCE</scope>
    <source>
        <strain evidence="1">BSSL-BM10</strain>
    </source>
</reference>
<accession>A0A942I6D8</accession>
<name>A0A942I6D8_9HYPH</name>
<gene>
    <name evidence="1" type="ORF">KD146_16015</name>
</gene>
<evidence type="ECO:0000313" key="1">
    <source>
        <dbReference type="EMBL" id="MBS3850206.1"/>
    </source>
</evidence>
<keyword evidence="2" id="KW-1185">Reference proteome</keyword>